<evidence type="ECO:0000313" key="1">
    <source>
        <dbReference type="EMBL" id="JAD53287.1"/>
    </source>
</evidence>
<dbReference type="EMBL" id="GBRH01244608">
    <property type="protein sequence ID" value="JAD53287.1"/>
    <property type="molecule type" value="Transcribed_RNA"/>
</dbReference>
<proteinExistence type="predicted"/>
<sequence>MLMLGLLADHTLLHKLLYIRFETNQEKILLILWYVACTPKCLQ</sequence>
<accession>A0A0A9B1T0</accession>
<organism evidence="1">
    <name type="scientific">Arundo donax</name>
    <name type="common">Giant reed</name>
    <name type="synonym">Donax arundinaceus</name>
    <dbReference type="NCBI Taxonomy" id="35708"/>
    <lineage>
        <taxon>Eukaryota</taxon>
        <taxon>Viridiplantae</taxon>
        <taxon>Streptophyta</taxon>
        <taxon>Embryophyta</taxon>
        <taxon>Tracheophyta</taxon>
        <taxon>Spermatophyta</taxon>
        <taxon>Magnoliopsida</taxon>
        <taxon>Liliopsida</taxon>
        <taxon>Poales</taxon>
        <taxon>Poaceae</taxon>
        <taxon>PACMAD clade</taxon>
        <taxon>Arundinoideae</taxon>
        <taxon>Arundineae</taxon>
        <taxon>Arundo</taxon>
    </lineage>
</organism>
<reference evidence="1" key="2">
    <citation type="journal article" date="2015" name="Data Brief">
        <title>Shoot transcriptome of the giant reed, Arundo donax.</title>
        <authorList>
            <person name="Barrero R.A."/>
            <person name="Guerrero F.D."/>
            <person name="Moolhuijzen P."/>
            <person name="Goolsby J.A."/>
            <person name="Tidwell J."/>
            <person name="Bellgard S.E."/>
            <person name="Bellgard M.I."/>
        </authorList>
    </citation>
    <scope>NUCLEOTIDE SEQUENCE</scope>
    <source>
        <tissue evidence="1">Shoot tissue taken approximately 20 cm above the soil surface</tissue>
    </source>
</reference>
<name>A0A0A9B1T0_ARUDO</name>
<reference evidence="1" key="1">
    <citation type="submission" date="2014-09" db="EMBL/GenBank/DDBJ databases">
        <authorList>
            <person name="Magalhaes I.L.F."/>
            <person name="Oliveira U."/>
            <person name="Santos F.R."/>
            <person name="Vidigal T.H.D.A."/>
            <person name="Brescovit A.D."/>
            <person name="Santos A.J."/>
        </authorList>
    </citation>
    <scope>NUCLEOTIDE SEQUENCE</scope>
    <source>
        <tissue evidence="1">Shoot tissue taken approximately 20 cm above the soil surface</tissue>
    </source>
</reference>
<protein>
    <submittedName>
        <fullName evidence="1">Uncharacterized protein</fullName>
    </submittedName>
</protein>
<dbReference type="AlphaFoldDB" id="A0A0A9B1T0"/>